<dbReference type="RefSeq" id="WP_377570675.1">
    <property type="nucleotide sequence ID" value="NZ_JBHTMP010000017.1"/>
</dbReference>
<feature type="transmembrane region" description="Helical" evidence="6">
    <location>
        <begin position="147"/>
        <end position="167"/>
    </location>
</feature>
<keyword evidence="5 6" id="KW-0472">Membrane</keyword>
<comment type="subcellular location">
    <subcellularLocation>
        <location evidence="1 6">Membrane</location>
        <topology evidence="1 6">Multi-pass membrane protein</topology>
    </subcellularLocation>
</comment>
<comment type="similarity">
    <text evidence="2 6">Belongs to the GDT1 family.</text>
</comment>
<feature type="transmembrane region" description="Helical" evidence="6">
    <location>
        <begin position="179"/>
        <end position="200"/>
    </location>
</feature>
<keyword evidence="3 6" id="KW-0812">Transmembrane</keyword>
<organism evidence="7 8">
    <name type="scientific">Micromonospora sonneratiae</name>
    <dbReference type="NCBI Taxonomy" id="1184706"/>
    <lineage>
        <taxon>Bacteria</taxon>
        <taxon>Bacillati</taxon>
        <taxon>Actinomycetota</taxon>
        <taxon>Actinomycetes</taxon>
        <taxon>Micromonosporales</taxon>
        <taxon>Micromonosporaceae</taxon>
        <taxon>Micromonospora</taxon>
    </lineage>
</organism>
<sequence length="201" mass="21261">MTYVLVALGTFVLILPVELPDKTFVATLVLSTRYHPLPVWLGAVTAFGVQSVLAVAAGTLFAQLPRLPVALAAAGLFVIGGMLLLRGARQADAMESEEERRYADQVPVGRRGWRAAGASFVVLFTAEWGDLSQLLTAGLVASGKPPVAVFVGSWLALAVVSGAAVLLGRWLLRRVRLSLVRYVGAGLCFALAMITAFGALR</sequence>
<dbReference type="PANTHER" id="PTHR12608:SF1">
    <property type="entry name" value="TRANSMEMBRANE PROTEIN 165"/>
    <property type="match status" value="1"/>
</dbReference>
<evidence type="ECO:0000256" key="2">
    <source>
        <dbReference type="ARBA" id="ARBA00009190"/>
    </source>
</evidence>
<reference evidence="8" key="1">
    <citation type="journal article" date="2019" name="Int. J. Syst. Evol. Microbiol.">
        <title>The Global Catalogue of Microorganisms (GCM) 10K type strain sequencing project: providing services to taxonomists for standard genome sequencing and annotation.</title>
        <authorList>
            <consortium name="The Broad Institute Genomics Platform"/>
            <consortium name="The Broad Institute Genome Sequencing Center for Infectious Disease"/>
            <person name="Wu L."/>
            <person name="Ma J."/>
        </authorList>
    </citation>
    <scope>NUCLEOTIDE SEQUENCE [LARGE SCALE GENOMIC DNA]</scope>
    <source>
        <strain evidence="8">JCM 31037</strain>
    </source>
</reference>
<accession>A0ABW3YCC0</accession>
<protein>
    <recommendedName>
        <fullName evidence="6">GDT1 family protein</fullName>
    </recommendedName>
</protein>
<evidence type="ECO:0000256" key="4">
    <source>
        <dbReference type="ARBA" id="ARBA00022989"/>
    </source>
</evidence>
<gene>
    <name evidence="7" type="ORF">ACFQ4H_13535</name>
</gene>
<feature type="transmembrane region" description="Helical" evidence="6">
    <location>
        <begin position="69"/>
        <end position="88"/>
    </location>
</feature>
<name>A0ABW3YCC0_9ACTN</name>
<evidence type="ECO:0000256" key="1">
    <source>
        <dbReference type="ARBA" id="ARBA00004141"/>
    </source>
</evidence>
<comment type="caution">
    <text evidence="7">The sequence shown here is derived from an EMBL/GenBank/DDBJ whole genome shotgun (WGS) entry which is preliminary data.</text>
</comment>
<dbReference type="Pfam" id="PF01169">
    <property type="entry name" value="GDT1"/>
    <property type="match status" value="2"/>
</dbReference>
<evidence type="ECO:0000313" key="7">
    <source>
        <dbReference type="EMBL" id="MFD1322117.1"/>
    </source>
</evidence>
<feature type="transmembrane region" description="Helical" evidence="6">
    <location>
        <begin position="39"/>
        <end position="62"/>
    </location>
</feature>
<dbReference type="InterPro" id="IPR001727">
    <property type="entry name" value="GDT1-like"/>
</dbReference>
<dbReference type="Proteomes" id="UP001597260">
    <property type="component" value="Unassembled WGS sequence"/>
</dbReference>
<dbReference type="PANTHER" id="PTHR12608">
    <property type="entry name" value="TRANSMEMBRANE PROTEIN HTP-1 RELATED"/>
    <property type="match status" value="1"/>
</dbReference>
<evidence type="ECO:0000256" key="3">
    <source>
        <dbReference type="ARBA" id="ARBA00022692"/>
    </source>
</evidence>
<proteinExistence type="inferred from homology"/>
<comment type="caution">
    <text evidence="6">Lacks conserved residue(s) required for the propagation of feature annotation.</text>
</comment>
<keyword evidence="4 6" id="KW-1133">Transmembrane helix</keyword>
<keyword evidence="8" id="KW-1185">Reference proteome</keyword>
<evidence type="ECO:0000256" key="6">
    <source>
        <dbReference type="RuleBase" id="RU365102"/>
    </source>
</evidence>
<dbReference type="EMBL" id="JBHTMP010000017">
    <property type="protein sequence ID" value="MFD1322117.1"/>
    <property type="molecule type" value="Genomic_DNA"/>
</dbReference>
<evidence type="ECO:0000313" key="8">
    <source>
        <dbReference type="Proteomes" id="UP001597260"/>
    </source>
</evidence>
<evidence type="ECO:0000256" key="5">
    <source>
        <dbReference type="ARBA" id="ARBA00023136"/>
    </source>
</evidence>